<dbReference type="InterPro" id="IPR036412">
    <property type="entry name" value="HAD-like_sf"/>
</dbReference>
<dbReference type="NCBIfam" id="TIGR01549">
    <property type="entry name" value="HAD-SF-IA-v1"/>
    <property type="match status" value="1"/>
</dbReference>
<dbReference type="SFLD" id="SFLDG01129">
    <property type="entry name" value="C1.5:_HAD__Beta-PGM__Phosphata"/>
    <property type="match status" value="1"/>
</dbReference>
<name>A0AB39KZ87_9MICC</name>
<dbReference type="EMBL" id="CP163302">
    <property type="protein sequence ID" value="XDP43875.1"/>
    <property type="molecule type" value="Genomic_DNA"/>
</dbReference>
<sequence length="280" mass="29611">MADTVTATVAEALAESTGPATPATHDGGRAPAVVRVPGVVGTAQVEGVLLDIDETLVDLEGAMDRALREVSAPLLPGLAEAEWVTFCRIFTRGSDDIYERYMAHEITFAEQRVLRAERCLAHFGTGFASDAQAAQWLSEYETAQPSYVRAFDDVHPFLDALEAAGIAYGAVSNNVHDYQRAKLDVAGLERISVLVGIDAVGVAKPDPAIFREGLRRLGTAAEQTVYVGDNPAHDVVGAAGAGIRGIWLNRRSTVLDPAAALLVPEQVASLGEIPGILGLL</sequence>
<dbReference type="InterPro" id="IPR006439">
    <property type="entry name" value="HAD-SF_hydro_IA"/>
</dbReference>
<dbReference type="SFLD" id="SFLDS00003">
    <property type="entry name" value="Haloacid_Dehalogenase"/>
    <property type="match status" value="1"/>
</dbReference>
<evidence type="ECO:0000256" key="1">
    <source>
        <dbReference type="ARBA" id="ARBA00001946"/>
    </source>
</evidence>
<dbReference type="PANTHER" id="PTHR46470:SF4">
    <property type="entry name" value="5-AMINO-6-(5-PHOSPHO-D-RIBITYLAMINO)URACIL PHOSPHATASE YIGB"/>
    <property type="match status" value="1"/>
</dbReference>
<dbReference type="Pfam" id="PF00702">
    <property type="entry name" value="Hydrolase"/>
    <property type="match status" value="1"/>
</dbReference>
<dbReference type="InterPro" id="IPR051400">
    <property type="entry name" value="HAD-like_hydrolase"/>
</dbReference>
<dbReference type="SUPFAM" id="SSF56784">
    <property type="entry name" value="HAD-like"/>
    <property type="match status" value="1"/>
</dbReference>
<accession>A0AB39KZ87</accession>
<dbReference type="EC" id="3.1.3.-" evidence="4"/>
<organism evidence="4">
    <name type="scientific">Sinomonas puerhi</name>
    <dbReference type="NCBI Taxonomy" id="3238584"/>
    <lineage>
        <taxon>Bacteria</taxon>
        <taxon>Bacillati</taxon>
        <taxon>Actinomycetota</taxon>
        <taxon>Actinomycetes</taxon>
        <taxon>Micrococcales</taxon>
        <taxon>Micrococcaceae</taxon>
        <taxon>Sinomonas</taxon>
    </lineage>
</organism>
<evidence type="ECO:0000256" key="3">
    <source>
        <dbReference type="ARBA" id="ARBA00022842"/>
    </source>
</evidence>
<reference evidence="4" key="1">
    <citation type="submission" date="2024-07" db="EMBL/GenBank/DDBJ databases">
        <authorList>
            <person name="fu j."/>
        </authorList>
    </citation>
    <scope>NUCLEOTIDE SEQUENCE</scope>
    <source>
        <strain evidence="4">P10A9</strain>
    </source>
</reference>
<dbReference type="Gene3D" id="1.20.120.1600">
    <property type="match status" value="1"/>
</dbReference>
<gene>
    <name evidence="4" type="ORF">AB5L97_11235</name>
</gene>
<dbReference type="RefSeq" id="WP_369044744.1">
    <property type="nucleotide sequence ID" value="NZ_CP163302.1"/>
</dbReference>
<dbReference type="AlphaFoldDB" id="A0AB39KZ87"/>
<dbReference type="KEGG" id="spue:AB5L97_11235"/>
<dbReference type="GO" id="GO:0044281">
    <property type="term" value="P:small molecule metabolic process"/>
    <property type="evidence" value="ECO:0007669"/>
    <property type="project" value="UniProtKB-ARBA"/>
</dbReference>
<comment type="cofactor">
    <cofactor evidence="1">
        <name>Mg(2+)</name>
        <dbReference type="ChEBI" id="CHEBI:18420"/>
    </cofactor>
</comment>
<keyword evidence="3" id="KW-0460">Magnesium</keyword>
<dbReference type="InterPro" id="IPR023214">
    <property type="entry name" value="HAD_sf"/>
</dbReference>
<dbReference type="PANTHER" id="PTHR46470">
    <property type="entry name" value="N-ACYLNEURAMINATE-9-PHOSPHATASE"/>
    <property type="match status" value="1"/>
</dbReference>
<dbReference type="GO" id="GO:0016787">
    <property type="term" value="F:hydrolase activity"/>
    <property type="evidence" value="ECO:0007669"/>
    <property type="project" value="UniProtKB-KW"/>
</dbReference>
<evidence type="ECO:0000256" key="2">
    <source>
        <dbReference type="ARBA" id="ARBA00022801"/>
    </source>
</evidence>
<keyword evidence="2 4" id="KW-0378">Hydrolase</keyword>
<dbReference type="Gene3D" id="3.40.50.1000">
    <property type="entry name" value="HAD superfamily/HAD-like"/>
    <property type="match status" value="1"/>
</dbReference>
<proteinExistence type="predicted"/>
<protein>
    <submittedName>
        <fullName evidence="4">HAD family hydrolase</fullName>
        <ecNumber evidence="4">3.1.3.-</ecNumber>
    </submittedName>
</protein>
<dbReference type="PRINTS" id="PR00413">
    <property type="entry name" value="HADHALOGNASE"/>
</dbReference>
<evidence type="ECO:0000313" key="4">
    <source>
        <dbReference type="EMBL" id="XDP43875.1"/>
    </source>
</evidence>